<gene>
    <name evidence="1" type="ORF">SCHPADRAFT_816540</name>
</gene>
<evidence type="ECO:0008006" key="3">
    <source>
        <dbReference type="Google" id="ProtNLM"/>
    </source>
</evidence>
<name>A0A0H2S9E7_9AGAM</name>
<proteinExistence type="predicted"/>
<evidence type="ECO:0000313" key="2">
    <source>
        <dbReference type="Proteomes" id="UP000053477"/>
    </source>
</evidence>
<sequence>MQAVCIDGKYYIDRCNCFGGSASGRIFYAFYSLVLWIASEVRGVKDVLAHVDDNFSWEYASRKKFYEPYGKEFPEKQAKLLELWDEIGIPHSEKKQENGTILTIVGHEVDMQRMRISLPSDQRAKIEEELDKVCGESTKRDWARRDVQKAVGVINWSLSFNPLLKPGIHSLIRALK</sequence>
<dbReference type="STRING" id="27342.A0A0H2S9E7"/>
<reference evidence="1 2" key="1">
    <citation type="submission" date="2015-04" db="EMBL/GenBank/DDBJ databases">
        <title>Complete genome sequence of Schizopora paradoxa KUC8140, a cosmopolitan wood degrader in East Asia.</title>
        <authorList>
            <consortium name="DOE Joint Genome Institute"/>
            <person name="Min B."/>
            <person name="Park H."/>
            <person name="Jang Y."/>
            <person name="Kim J.-J."/>
            <person name="Kim K.H."/>
            <person name="Pangilinan J."/>
            <person name="Lipzen A."/>
            <person name="Riley R."/>
            <person name="Grigoriev I.V."/>
            <person name="Spatafora J.W."/>
            <person name="Choi I.-G."/>
        </authorList>
    </citation>
    <scope>NUCLEOTIDE SEQUENCE [LARGE SCALE GENOMIC DNA]</scope>
    <source>
        <strain evidence="1 2">KUC8140</strain>
    </source>
</reference>
<dbReference type="InterPro" id="IPR052055">
    <property type="entry name" value="Hepadnavirus_pol/RT"/>
</dbReference>
<evidence type="ECO:0000313" key="1">
    <source>
        <dbReference type="EMBL" id="KLO20449.1"/>
    </source>
</evidence>
<dbReference type="EMBL" id="KQ085882">
    <property type="protein sequence ID" value="KLO20449.1"/>
    <property type="molecule type" value="Genomic_DNA"/>
</dbReference>
<keyword evidence="2" id="KW-1185">Reference proteome</keyword>
<dbReference type="OrthoDB" id="198652at2759"/>
<protein>
    <recommendedName>
        <fullName evidence="3">Reverse transcriptase domain-containing protein</fullName>
    </recommendedName>
</protein>
<dbReference type="InParanoid" id="A0A0H2S9E7"/>
<dbReference type="AlphaFoldDB" id="A0A0H2S9E7"/>
<dbReference type="PANTHER" id="PTHR33050">
    <property type="entry name" value="REVERSE TRANSCRIPTASE DOMAIN-CONTAINING PROTEIN"/>
    <property type="match status" value="1"/>
</dbReference>
<feature type="non-terminal residue" evidence="1">
    <location>
        <position position="176"/>
    </location>
</feature>
<organism evidence="1 2">
    <name type="scientific">Schizopora paradoxa</name>
    <dbReference type="NCBI Taxonomy" id="27342"/>
    <lineage>
        <taxon>Eukaryota</taxon>
        <taxon>Fungi</taxon>
        <taxon>Dikarya</taxon>
        <taxon>Basidiomycota</taxon>
        <taxon>Agaricomycotina</taxon>
        <taxon>Agaricomycetes</taxon>
        <taxon>Hymenochaetales</taxon>
        <taxon>Schizoporaceae</taxon>
        <taxon>Schizopora</taxon>
    </lineage>
</organism>
<dbReference type="PANTHER" id="PTHR33050:SF7">
    <property type="entry name" value="RIBONUCLEASE H"/>
    <property type="match status" value="1"/>
</dbReference>
<accession>A0A0H2S9E7</accession>
<dbReference type="Proteomes" id="UP000053477">
    <property type="component" value="Unassembled WGS sequence"/>
</dbReference>